<dbReference type="EMBL" id="CAEKDK010000003">
    <property type="protein sequence ID" value="CAB4272025.1"/>
    <property type="molecule type" value="Genomic_DNA"/>
</dbReference>
<reference evidence="2 3" key="1">
    <citation type="submission" date="2020-05" db="EMBL/GenBank/DDBJ databases">
        <authorList>
            <person name="Campoy J."/>
            <person name="Schneeberger K."/>
            <person name="Spophaly S."/>
        </authorList>
    </citation>
    <scope>NUCLEOTIDE SEQUENCE [LARGE SCALE GENOMIC DNA]</scope>
    <source>
        <strain evidence="2">PruArmRojPasFocal</strain>
    </source>
</reference>
<gene>
    <name evidence="2" type="ORF">CURHAP_LOCUS18525</name>
</gene>
<evidence type="ECO:0000313" key="3">
    <source>
        <dbReference type="Proteomes" id="UP000507222"/>
    </source>
</evidence>
<dbReference type="PANTHER" id="PTHR46781">
    <property type="entry name" value="ALPHA 1,4-GLYCOSYLTRANSFERASE FAMILY PROTEIN"/>
    <property type="match status" value="1"/>
</dbReference>
<evidence type="ECO:0000256" key="1">
    <source>
        <dbReference type="SAM" id="MobiDB-lite"/>
    </source>
</evidence>
<dbReference type="InterPro" id="IPR044789">
    <property type="entry name" value="Put_A1-4-GlycosylTfrase_plant"/>
</dbReference>
<protein>
    <submittedName>
        <fullName evidence="2">Uncharacterized protein</fullName>
    </submittedName>
</protein>
<name>A0A6J5UA82_PRUAR</name>
<accession>A0A6J5UA82</accession>
<organism evidence="2 3">
    <name type="scientific">Prunus armeniaca</name>
    <name type="common">Apricot</name>
    <name type="synonym">Armeniaca vulgaris</name>
    <dbReference type="NCBI Taxonomy" id="36596"/>
    <lineage>
        <taxon>Eukaryota</taxon>
        <taxon>Viridiplantae</taxon>
        <taxon>Streptophyta</taxon>
        <taxon>Embryophyta</taxon>
        <taxon>Tracheophyta</taxon>
        <taxon>Spermatophyta</taxon>
        <taxon>Magnoliopsida</taxon>
        <taxon>eudicotyledons</taxon>
        <taxon>Gunneridae</taxon>
        <taxon>Pentapetalae</taxon>
        <taxon>rosids</taxon>
        <taxon>fabids</taxon>
        <taxon>Rosales</taxon>
        <taxon>Rosaceae</taxon>
        <taxon>Amygdaloideae</taxon>
        <taxon>Amygdaleae</taxon>
        <taxon>Prunus</taxon>
    </lineage>
</organism>
<proteinExistence type="predicted"/>
<dbReference type="Proteomes" id="UP000507222">
    <property type="component" value="Unassembled WGS sequence"/>
</dbReference>
<evidence type="ECO:0000313" key="2">
    <source>
        <dbReference type="EMBL" id="CAB4272025.1"/>
    </source>
</evidence>
<sequence>MKLQRKFLVLWFLQKMSQKGKLPELQILNSNNLTEQFHGRVLEFLNHGCSAQFYMILFSPATKFGKREVMTTDNLLKFNPEGCLMILSKSIGFRKWIQNPEAASRSRIQSKSINTRPALSSQEHPS</sequence>
<dbReference type="PANTHER" id="PTHR46781:SF7">
    <property type="entry name" value="ALPHA 1,4-GLYCOSYLTRANSFERASE FAMILY PROTEIN"/>
    <property type="match status" value="1"/>
</dbReference>
<feature type="compositionally biased region" description="Polar residues" evidence="1">
    <location>
        <begin position="106"/>
        <end position="126"/>
    </location>
</feature>
<dbReference type="AlphaFoldDB" id="A0A6J5UA82"/>
<feature type="region of interest" description="Disordered" evidence="1">
    <location>
        <begin position="102"/>
        <end position="126"/>
    </location>
</feature>